<evidence type="ECO:0000259" key="1">
    <source>
        <dbReference type="Pfam" id="PF00534"/>
    </source>
</evidence>
<dbReference type="SUPFAM" id="SSF53756">
    <property type="entry name" value="UDP-Glycosyltransferase/glycogen phosphorylase"/>
    <property type="match status" value="1"/>
</dbReference>
<protein>
    <submittedName>
        <fullName evidence="3">Glycosyltransferase family 4 protein</fullName>
    </submittedName>
</protein>
<dbReference type="Gene3D" id="3.40.50.2000">
    <property type="entry name" value="Glycogen Phosphorylase B"/>
    <property type="match status" value="2"/>
</dbReference>
<feature type="domain" description="Glycosyltransferase subfamily 4-like N-terminal" evidence="2">
    <location>
        <begin position="28"/>
        <end position="185"/>
    </location>
</feature>
<evidence type="ECO:0000259" key="2">
    <source>
        <dbReference type="Pfam" id="PF13439"/>
    </source>
</evidence>
<evidence type="ECO:0000313" key="4">
    <source>
        <dbReference type="Proteomes" id="UP000751518"/>
    </source>
</evidence>
<sequence>MKNHTLNNRLRIAQVTGLHESVPPVNKSGLEQLVHYLIEGLIKRGHSVTLFGTGDSKTSAELVPVWPMATTRDPLGKILPDQTYTTWAVSEAYLQSERFDIIHNHTGWVSGHFAGLIDTPVVTTLHHPVPSPKGFFDQFPDEYLSYFKTFEDDHFKNNHLVAVSHSQTRHLVQPATVIHNGIPEEEWSTYSSKPGDYLAYLGYISGNKGVHEAILATLNTNETLKIAGGVDENDFRSIEYFNDKVKPYIDHEQIIYVGALDNNEKKEFLAGAKATLMPIQWDEPFGLVAIESMSCGTPVIALNKGALPEIVESGISGYIVDSISEMTQAINNINAINREHVRQRYLNEFTAKKMIDAYEQEYKRLISRKVGLL</sequence>
<dbReference type="Pfam" id="PF00534">
    <property type="entry name" value="Glycos_transf_1"/>
    <property type="match status" value="1"/>
</dbReference>
<dbReference type="CDD" id="cd03802">
    <property type="entry name" value="GT4_AviGT4-like"/>
    <property type="match status" value="1"/>
</dbReference>
<organism evidence="3 4">
    <name type="scientific">candidate division WWE3 bacterium</name>
    <dbReference type="NCBI Taxonomy" id="2053526"/>
    <lineage>
        <taxon>Bacteria</taxon>
        <taxon>Katanobacteria</taxon>
    </lineage>
</organism>
<dbReference type="GO" id="GO:0016757">
    <property type="term" value="F:glycosyltransferase activity"/>
    <property type="evidence" value="ECO:0007669"/>
    <property type="project" value="InterPro"/>
</dbReference>
<dbReference type="EMBL" id="JAGQKZ010000029">
    <property type="protein sequence ID" value="MCA9392231.1"/>
    <property type="molecule type" value="Genomic_DNA"/>
</dbReference>
<dbReference type="PANTHER" id="PTHR12526">
    <property type="entry name" value="GLYCOSYLTRANSFERASE"/>
    <property type="match status" value="1"/>
</dbReference>
<dbReference type="InterPro" id="IPR028098">
    <property type="entry name" value="Glyco_trans_4-like_N"/>
</dbReference>
<reference evidence="3" key="2">
    <citation type="journal article" date="2021" name="Microbiome">
        <title>Successional dynamics and alternative stable states in a saline activated sludge microbial community over 9 years.</title>
        <authorList>
            <person name="Wang Y."/>
            <person name="Ye J."/>
            <person name="Ju F."/>
            <person name="Liu L."/>
            <person name="Boyd J.A."/>
            <person name="Deng Y."/>
            <person name="Parks D.H."/>
            <person name="Jiang X."/>
            <person name="Yin X."/>
            <person name="Woodcroft B.J."/>
            <person name="Tyson G.W."/>
            <person name="Hugenholtz P."/>
            <person name="Polz M.F."/>
            <person name="Zhang T."/>
        </authorList>
    </citation>
    <scope>NUCLEOTIDE SEQUENCE</scope>
    <source>
        <strain evidence="3">HKST-UBA03</strain>
    </source>
</reference>
<comment type="caution">
    <text evidence="3">The sequence shown here is derived from an EMBL/GenBank/DDBJ whole genome shotgun (WGS) entry which is preliminary data.</text>
</comment>
<gene>
    <name evidence="3" type="ORF">KC614_03450</name>
</gene>
<feature type="domain" description="Glycosyl transferase family 1" evidence="1">
    <location>
        <begin position="193"/>
        <end position="336"/>
    </location>
</feature>
<dbReference type="Proteomes" id="UP000751518">
    <property type="component" value="Unassembled WGS sequence"/>
</dbReference>
<dbReference type="InterPro" id="IPR001296">
    <property type="entry name" value="Glyco_trans_1"/>
</dbReference>
<proteinExistence type="predicted"/>
<reference evidence="3" key="1">
    <citation type="submission" date="2020-04" db="EMBL/GenBank/DDBJ databases">
        <authorList>
            <person name="Zhang T."/>
        </authorList>
    </citation>
    <scope>NUCLEOTIDE SEQUENCE</scope>
    <source>
        <strain evidence="3">HKST-UBA03</strain>
    </source>
</reference>
<accession>A0A955RR10</accession>
<dbReference type="PANTHER" id="PTHR12526:SF595">
    <property type="entry name" value="BLL5217 PROTEIN"/>
    <property type="match status" value="1"/>
</dbReference>
<name>A0A955RR10_UNCKA</name>
<evidence type="ECO:0000313" key="3">
    <source>
        <dbReference type="EMBL" id="MCA9392231.1"/>
    </source>
</evidence>
<dbReference type="AlphaFoldDB" id="A0A955RR10"/>
<dbReference type="Pfam" id="PF13439">
    <property type="entry name" value="Glyco_transf_4"/>
    <property type="match status" value="1"/>
</dbReference>